<feature type="region of interest" description="Disordered" evidence="2">
    <location>
        <begin position="273"/>
        <end position="324"/>
    </location>
</feature>
<gene>
    <name evidence="3" type="ORF">LIER_09519</name>
</gene>
<protein>
    <recommendedName>
        <fullName evidence="5">CCHC-type domain-containing protein</fullName>
    </recommendedName>
</protein>
<organism evidence="3 4">
    <name type="scientific">Lithospermum erythrorhizon</name>
    <name type="common">Purple gromwell</name>
    <name type="synonym">Lithospermum officinale var. erythrorhizon</name>
    <dbReference type="NCBI Taxonomy" id="34254"/>
    <lineage>
        <taxon>Eukaryota</taxon>
        <taxon>Viridiplantae</taxon>
        <taxon>Streptophyta</taxon>
        <taxon>Embryophyta</taxon>
        <taxon>Tracheophyta</taxon>
        <taxon>Spermatophyta</taxon>
        <taxon>Magnoliopsida</taxon>
        <taxon>eudicotyledons</taxon>
        <taxon>Gunneridae</taxon>
        <taxon>Pentapetalae</taxon>
        <taxon>asterids</taxon>
        <taxon>lamiids</taxon>
        <taxon>Boraginales</taxon>
        <taxon>Boraginaceae</taxon>
        <taxon>Boraginoideae</taxon>
        <taxon>Lithospermeae</taxon>
        <taxon>Lithospermum</taxon>
    </lineage>
</organism>
<proteinExistence type="predicted"/>
<evidence type="ECO:0000256" key="2">
    <source>
        <dbReference type="SAM" id="MobiDB-lite"/>
    </source>
</evidence>
<sequence length="324" mass="36694">MIGIASLEEQMVALKGMVENLLQKIQHQDDSIAQLSRKIADQEHRARAAEVALKQKEAPMTSGMGYGTSHLSPHRALGSSHGPTRNAIETPIIPIDGMIPTLQFKEYILGAIKDALLILQHWTSNIVFSNFDISHINLWIQIHGIPAEYFEESNVRRLARVAGDIVVDGYSILAQALHFVRVKVFFRYETISRACYHCGHIGHSLIHCRHNADPALNHFLEHLQNHNFDNNYYFFIDYDSPLYDQRIRAFPNTDVYRNTTIYLFDTLVYQSNDNNNNEDQGHHHHSDDSSDNNNPHNNSPIHSEDSGKTIGSLDDDDSRNSGGS</sequence>
<feature type="coiled-coil region" evidence="1">
    <location>
        <begin position="4"/>
        <end position="52"/>
    </location>
</feature>
<dbReference type="AlphaFoldDB" id="A0AAV3PG10"/>
<evidence type="ECO:0000256" key="1">
    <source>
        <dbReference type="SAM" id="Coils"/>
    </source>
</evidence>
<dbReference type="PANTHER" id="PTHR31286:SF167">
    <property type="entry name" value="OS09G0268800 PROTEIN"/>
    <property type="match status" value="1"/>
</dbReference>
<dbReference type="Proteomes" id="UP001454036">
    <property type="component" value="Unassembled WGS sequence"/>
</dbReference>
<dbReference type="PANTHER" id="PTHR31286">
    <property type="entry name" value="GLYCINE-RICH CELL WALL STRUCTURAL PROTEIN 1.8-LIKE"/>
    <property type="match status" value="1"/>
</dbReference>
<keyword evidence="4" id="KW-1185">Reference proteome</keyword>
<feature type="compositionally biased region" description="Low complexity" evidence="2">
    <location>
        <begin position="291"/>
        <end position="301"/>
    </location>
</feature>
<name>A0AAV3PG10_LITER</name>
<evidence type="ECO:0000313" key="3">
    <source>
        <dbReference type="EMBL" id="GAA0150614.1"/>
    </source>
</evidence>
<accession>A0AAV3PG10</accession>
<comment type="caution">
    <text evidence="3">The sequence shown here is derived from an EMBL/GenBank/DDBJ whole genome shotgun (WGS) entry which is preliminary data.</text>
</comment>
<evidence type="ECO:0008006" key="5">
    <source>
        <dbReference type="Google" id="ProtNLM"/>
    </source>
</evidence>
<reference evidence="3 4" key="1">
    <citation type="submission" date="2024-01" db="EMBL/GenBank/DDBJ databases">
        <title>The complete chloroplast genome sequence of Lithospermum erythrorhizon: insights into the phylogenetic relationship among Boraginaceae species and the maternal lineages of purple gromwells.</title>
        <authorList>
            <person name="Okada T."/>
            <person name="Watanabe K."/>
        </authorList>
    </citation>
    <scope>NUCLEOTIDE SEQUENCE [LARGE SCALE GENOMIC DNA]</scope>
</reference>
<feature type="compositionally biased region" description="Basic and acidic residues" evidence="2">
    <location>
        <begin position="279"/>
        <end position="288"/>
    </location>
</feature>
<dbReference type="EMBL" id="BAABME010001622">
    <property type="protein sequence ID" value="GAA0150614.1"/>
    <property type="molecule type" value="Genomic_DNA"/>
</dbReference>
<dbReference type="InterPro" id="IPR040256">
    <property type="entry name" value="At4g02000-like"/>
</dbReference>
<evidence type="ECO:0000313" key="4">
    <source>
        <dbReference type="Proteomes" id="UP001454036"/>
    </source>
</evidence>
<keyword evidence="1" id="KW-0175">Coiled coil</keyword>